<dbReference type="RefSeq" id="XP_037186886.1">
    <property type="nucleotide sequence ID" value="XM_037337506.1"/>
</dbReference>
<dbReference type="AlphaFoldDB" id="A0A8H6AHX5"/>
<comment type="caution">
    <text evidence="1">The sequence shown here is derived from an EMBL/GenBank/DDBJ whole genome shotgun (WGS) entry which is preliminary data.</text>
</comment>
<dbReference type="GeneID" id="59261198"/>
<evidence type="ECO:0000313" key="1">
    <source>
        <dbReference type="EMBL" id="KAF5867937.1"/>
    </source>
</evidence>
<name>A0A8H6AHX5_9HELO</name>
<organism evidence="1 2">
    <name type="scientific">Botrytis fragariae</name>
    <dbReference type="NCBI Taxonomy" id="1964551"/>
    <lineage>
        <taxon>Eukaryota</taxon>
        <taxon>Fungi</taxon>
        <taxon>Dikarya</taxon>
        <taxon>Ascomycota</taxon>
        <taxon>Pezizomycotina</taxon>
        <taxon>Leotiomycetes</taxon>
        <taxon>Helotiales</taxon>
        <taxon>Sclerotiniaceae</taxon>
        <taxon>Botrytis</taxon>
    </lineage>
</organism>
<reference evidence="1 2" key="1">
    <citation type="journal article" date="2020" name="Phytopathology">
        <title>A high-quality genome resource of Botrytis fragariae, a new and rapidly spreading fungal pathogen causing strawberry gray mold in the U.S.A.</title>
        <authorList>
            <person name="Wu Y."/>
            <person name="Saski C.A."/>
            <person name="Schnabel G."/>
            <person name="Xiao S."/>
            <person name="Hu M."/>
        </authorList>
    </citation>
    <scope>NUCLEOTIDE SEQUENCE [LARGE SCALE GENOMIC DNA]</scope>
    <source>
        <strain evidence="1 2">BVB16</strain>
    </source>
</reference>
<dbReference type="Proteomes" id="UP000531561">
    <property type="component" value="Unassembled WGS sequence"/>
</dbReference>
<protein>
    <submittedName>
        <fullName evidence="1">Uncharacterized protein</fullName>
    </submittedName>
</protein>
<evidence type="ECO:0000313" key="2">
    <source>
        <dbReference type="Proteomes" id="UP000531561"/>
    </source>
</evidence>
<sequence>MTAPPTHQLPFDYIHLLDAHISSLPANSHRIPQQIALRAVHSAKFYSPSQHIASPQLFSVISSPSTLTIGSPYIITMTLRHVENPAGNPNSLPVVFDLREFGLTFSEKETSKMGNWILLRKRSSGSTEDRRQIEGEEIDLSPSNPTPTEFGFPIFSADSNFELNDMQLGVIEREDEEFISLGVGESKTFKVNWALSEEQEEKLEVGEKYKLCYKGGWNFWWDFGTVEEMEEQEGRRNTWRNMKKGEKRLWIPCTNLVEFEVQDKGE</sequence>
<proteinExistence type="predicted"/>
<gene>
    <name evidence="1" type="ORF">Bfra_007132</name>
</gene>
<keyword evidence="2" id="KW-1185">Reference proteome</keyword>
<accession>A0A8H6AHX5</accession>
<dbReference type="OrthoDB" id="3518727at2759"/>
<dbReference type="EMBL" id="JABFCT010000026">
    <property type="protein sequence ID" value="KAF5867937.1"/>
    <property type="molecule type" value="Genomic_DNA"/>
</dbReference>